<dbReference type="InterPro" id="IPR036567">
    <property type="entry name" value="RHF-like"/>
</dbReference>
<proteinExistence type="predicted"/>
<dbReference type="Gene3D" id="2.40.50.140">
    <property type="entry name" value="Nucleic acid-binding proteins"/>
    <property type="match status" value="1"/>
</dbReference>
<organism evidence="1 2">
    <name type="scientific">Gluconacetobacter johannae</name>
    <dbReference type="NCBI Taxonomy" id="112140"/>
    <lineage>
        <taxon>Bacteria</taxon>
        <taxon>Pseudomonadati</taxon>
        <taxon>Pseudomonadota</taxon>
        <taxon>Alphaproteobacteria</taxon>
        <taxon>Acetobacterales</taxon>
        <taxon>Acetobacteraceae</taxon>
        <taxon>Gluconacetobacter</taxon>
    </lineage>
</organism>
<evidence type="ECO:0000313" key="1">
    <source>
        <dbReference type="EMBL" id="MBB2176709.1"/>
    </source>
</evidence>
<dbReference type="SUPFAM" id="SSF50249">
    <property type="entry name" value="Nucleic acid-binding proteins"/>
    <property type="match status" value="1"/>
</dbReference>
<dbReference type="InterPro" id="IPR003489">
    <property type="entry name" value="RHF/RaiA"/>
</dbReference>
<accession>A0A7W4J8M8</accession>
<keyword evidence="1" id="KW-0689">Ribosomal protein</keyword>
<dbReference type="AlphaFoldDB" id="A0A7W4J8M8"/>
<dbReference type="Proteomes" id="UP000561066">
    <property type="component" value="Unassembled WGS sequence"/>
</dbReference>
<sequence>MIVPLQITFKGLEPSPALEARIRARAARLDRFEDDIVGCHVTIAALHRHQHRGYLYSATIEIFAPGGTIAVSHDNPRDPAHADPYVAVRDAFDAAIRRLEDHVRTRGDRAASRPSPLSRGRITLLDAAAGSGVIATDDGQDVTFDRASVAGDAFDRLRVGSKVRLAPAGDSDGLRAGMVYLLDTPHPAQ</sequence>
<dbReference type="EMBL" id="JABEQH010000016">
    <property type="protein sequence ID" value="MBB2176709.1"/>
    <property type="molecule type" value="Genomic_DNA"/>
</dbReference>
<dbReference type="Pfam" id="PF02482">
    <property type="entry name" value="Ribosomal_S30AE"/>
    <property type="match status" value="1"/>
</dbReference>
<dbReference type="GO" id="GO:0005840">
    <property type="term" value="C:ribosome"/>
    <property type="evidence" value="ECO:0007669"/>
    <property type="project" value="UniProtKB-KW"/>
</dbReference>
<dbReference type="InterPro" id="IPR012340">
    <property type="entry name" value="NA-bd_OB-fold"/>
</dbReference>
<keyword evidence="2" id="KW-1185">Reference proteome</keyword>
<protein>
    <submittedName>
        <fullName evidence="1">30S ribosomal protein S30</fullName>
    </submittedName>
</protein>
<reference evidence="1 2" key="1">
    <citation type="submission" date="2020-04" db="EMBL/GenBank/DDBJ databases">
        <title>Description of novel Gluconacetobacter.</title>
        <authorList>
            <person name="Sombolestani A."/>
        </authorList>
    </citation>
    <scope>NUCLEOTIDE SEQUENCE [LARGE SCALE GENOMIC DNA]</scope>
    <source>
        <strain evidence="1 2">LMG 21312</strain>
    </source>
</reference>
<dbReference type="SUPFAM" id="SSF69754">
    <property type="entry name" value="Ribosome binding protein Y (YfiA homologue)"/>
    <property type="match status" value="1"/>
</dbReference>
<dbReference type="Gene3D" id="3.30.160.100">
    <property type="entry name" value="Ribosome hibernation promotion factor-like"/>
    <property type="match status" value="1"/>
</dbReference>
<evidence type="ECO:0000313" key="2">
    <source>
        <dbReference type="Proteomes" id="UP000561066"/>
    </source>
</evidence>
<name>A0A7W4J8M8_9PROT</name>
<gene>
    <name evidence="1" type="ORF">HLH21_12365</name>
</gene>
<dbReference type="RefSeq" id="WP_182944051.1">
    <property type="nucleotide sequence ID" value="NZ_JABEQH010000016.1"/>
</dbReference>
<comment type="caution">
    <text evidence="1">The sequence shown here is derived from an EMBL/GenBank/DDBJ whole genome shotgun (WGS) entry which is preliminary data.</text>
</comment>
<keyword evidence="1" id="KW-0687">Ribonucleoprotein</keyword>